<organism evidence="1 2">
    <name type="scientific">Polarella glacialis</name>
    <name type="common">Dinoflagellate</name>
    <dbReference type="NCBI Taxonomy" id="89957"/>
    <lineage>
        <taxon>Eukaryota</taxon>
        <taxon>Sar</taxon>
        <taxon>Alveolata</taxon>
        <taxon>Dinophyceae</taxon>
        <taxon>Suessiales</taxon>
        <taxon>Suessiaceae</taxon>
        <taxon>Polarella</taxon>
    </lineage>
</organism>
<name>A0A813G9P0_POLGL</name>
<comment type="caution">
    <text evidence="1">The sequence shown here is derived from an EMBL/GenBank/DDBJ whole genome shotgun (WGS) entry which is preliminary data.</text>
</comment>
<protein>
    <submittedName>
        <fullName evidence="1">Uncharacterized protein</fullName>
    </submittedName>
</protein>
<sequence>MPSVQQLPDVDTRSLLSAIAPLSCLLLLATPDTATATSTTIAIALALAAAKATATATATTTFKSPTQQAITTTTATATTTTTATTRQTTITTTTITTAIITLLALFLPQADGGFCPAYTGPIGRGVPGDVTYRCIKNVACRTDITGVSLSATNLAQLIDDVDAAACGLRGSYAESFPSGRSLPEAFEASLTHRRFNFRNSSLEGNFLVCYCPTYDTGEDVDIVKCNSNVEFCQQAGTLRVSGAVSGELYYCVKQATCRFNVTGRNLLSED</sequence>
<dbReference type="AlphaFoldDB" id="A0A813G9P0"/>
<proteinExistence type="predicted"/>
<dbReference type="Proteomes" id="UP000626109">
    <property type="component" value="Unassembled WGS sequence"/>
</dbReference>
<feature type="non-terminal residue" evidence="1">
    <location>
        <position position="1"/>
    </location>
</feature>
<gene>
    <name evidence="1" type="ORF">PGLA2088_LOCUS153</name>
</gene>
<accession>A0A813G9P0</accession>
<evidence type="ECO:0000313" key="1">
    <source>
        <dbReference type="EMBL" id="CAE8622982.1"/>
    </source>
</evidence>
<dbReference type="EMBL" id="CAJNNW010000078">
    <property type="protein sequence ID" value="CAE8622982.1"/>
    <property type="molecule type" value="Genomic_DNA"/>
</dbReference>
<evidence type="ECO:0000313" key="2">
    <source>
        <dbReference type="Proteomes" id="UP000626109"/>
    </source>
</evidence>
<reference evidence="1" key="1">
    <citation type="submission" date="2021-02" db="EMBL/GenBank/DDBJ databases">
        <authorList>
            <person name="Dougan E. K."/>
            <person name="Rhodes N."/>
            <person name="Thang M."/>
            <person name="Chan C."/>
        </authorList>
    </citation>
    <scope>NUCLEOTIDE SEQUENCE</scope>
</reference>